<evidence type="ECO:0000256" key="9">
    <source>
        <dbReference type="ARBA" id="ARBA00022741"/>
    </source>
</evidence>
<dbReference type="SUPFAM" id="SSF56112">
    <property type="entry name" value="Protein kinase-like (PK-like)"/>
    <property type="match status" value="2"/>
</dbReference>
<dbReference type="InterPro" id="IPR008271">
    <property type="entry name" value="Ser/Thr_kinase_AS"/>
</dbReference>
<comment type="similarity">
    <text evidence="3">In the C-terminal section; belongs to the protein kinase superfamily. Ser/Thr protein kinase family.</text>
</comment>
<comment type="similarity">
    <text evidence="2">In the N-terminal section; belongs to the leguminous lectin family.</text>
</comment>
<evidence type="ECO:0000256" key="8">
    <source>
        <dbReference type="ARBA" id="ARBA00022729"/>
    </source>
</evidence>
<keyword evidence="6" id="KW-0808">Transferase</keyword>
<comment type="subcellular location">
    <subcellularLocation>
        <location evidence="1">Cell membrane</location>
        <topology evidence="1">Single-pass type I membrane protein</topology>
    </subcellularLocation>
</comment>
<evidence type="ECO:0000256" key="12">
    <source>
        <dbReference type="ARBA" id="ARBA00022989"/>
    </source>
</evidence>
<keyword evidence="11 16" id="KW-0067">ATP-binding</keyword>
<evidence type="ECO:0000256" key="1">
    <source>
        <dbReference type="ARBA" id="ARBA00004251"/>
    </source>
</evidence>
<keyword evidence="15" id="KW-0325">Glycoprotein</keyword>
<evidence type="ECO:0000256" key="5">
    <source>
        <dbReference type="ARBA" id="ARBA00022527"/>
    </source>
</evidence>
<evidence type="ECO:0000256" key="7">
    <source>
        <dbReference type="ARBA" id="ARBA00022692"/>
    </source>
</evidence>
<evidence type="ECO:0000256" key="14">
    <source>
        <dbReference type="ARBA" id="ARBA00023170"/>
    </source>
</evidence>
<evidence type="ECO:0000256" key="15">
    <source>
        <dbReference type="ARBA" id="ARBA00023180"/>
    </source>
</evidence>
<evidence type="ECO:0000259" key="17">
    <source>
        <dbReference type="PROSITE" id="PS50011"/>
    </source>
</evidence>
<name>A0ABC8WUS2_9POAL</name>
<feature type="binding site" evidence="16">
    <location>
        <position position="61"/>
    </location>
    <ligand>
        <name>ATP</name>
        <dbReference type="ChEBI" id="CHEBI:30616"/>
    </ligand>
</feature>
<dbReference type="InterPro" id="IPR000719">
    <property type="entry name" value="Prot_kinase_dom"/>
</dbReference>
<dbReference type="PROSITE" id="PS50011">
    <property type="entry name" value="PROTEIN_KINASE_DOM"/>
    <property type="match status" value="2"/>
</dbReference>
<dbReference type="FunFam" id="1.10.510.10:FF:000240">
    <property type="entry name" value="Lectin-domain containing receptor kinase A4.3"/>
    <property type="match status" value="1"/>
</dbReference>
<evidence type="ECO:0000256" key="3">
    <source>
        <dbReference type="ARBA" id="ARBA00010217"/>
    </source>
</evidence>
<feature type="domain" description="Protein kinase" evidence="17">
    <location>
        <begin position="359"/>
        <end position="626"/>
    </location>
</feature>
<dbReference type="PROSITE" id="PS00108">
    <property type="entry name" value="PROTEIN_KINASE_ST"/>
    <property type="match status" value="1"/>
</dbReference>
<evidence type="ECO:0000313" key="19">
    <source>
        <dbReference type="Proteomes" id="UP001497457"/>
    </source>
</evidence>
<dbReference type="Gene3D" id="3.30.200.20">
    <property type="entry name" value="Phosphorylase Kinase, domain 1"/>
    <property type="match status" value="2"/>
</dbReference>
<dbReference type="Proteomes" id="UP001497457">
    <property type="component" value="Chromosome 13rd"/>
</dbReference>
<dbReference type="Gene3D" id="1.10.510.10">
    <property type="entry name" value="Transferase(Phosphotransferase) domain 1"/>
    <property type="match status" value="2"/>
</dbReference>
<dbReference type="PROSITE" id="PS00107">
    <property type="entry name" value="PROTEIN_KINASE_ATP"/>
    <property type="match status" value="1"/>
</dbReference>
<dbReference type="PANTHER" id="PTHR47989">
    <property type="entry name" value="OS01G0750732 PROTEIN"/>
    <property type="match status" value="1"/>
</dbReference>
<evidence type="ECO:0000256" key="16">
    <source>
        <dbReference type="PROSITE-ProRule" id="PRU10141"/>
    </source>
</evidence>
<keyword evidence="10" id="KW-0418">Kinase</keyword>
<gene>
    <name evidence="18" type="ORF">URODEC1_LOCUS17050</name>
</gene>
<keyword evidence="12" id="KW-1133">Transmembrane helix</keyword>
<keyword evidence="7" id="KW-0812">Transmembrane</keyword>
<dbReference type="FunFam" id="1.10.510.10:FF:000474">
    <property type="entry name" value="Wall-associated receptor kinase 3"/>
    <property type="match status" value="1"/>
</dbReference>
<sequence>MELIQGADRSKWTVHSNHNITCFTKGEVEIITNNFRAILGSGGFGEVYEGVLEDQRKVAVKRFVHNVKENFAKELAVHREINHRNVVRLIGYCVEENALMMITEYIANGNLSDALHHDNSPIPLDVRLRIAIECAEALAYMHSCMYTHVIHGDIKPANILLDENFHAKLSDFGISRLINADNTLYTENVIGSIGYMDPLFARDGLLTSKSDVYSFGVVLLELIARKKATTVVGNVNIVAAFTNALARGIRGAREMFDAEITSKDSMKIFERVAKIAGECLIMERAKRPEMIDVVERLRVLRKALHQDQGQHQVDRFSWVRKSKPAPPAAVTNTIPANFLPSGLCRQFSLAEMKAATNNFHWSLLVGEGAFGPVFSGKINGGKTKVAIKCRNSNSMQGEHEFHTEIEVSSKILHHNVAPLVGYCSEMGEMILVYNYMAHGCLRDHLYRTKQPPLTWNRRLEICIGAAQGLHSLHTSQVIYRDLKTTDILLDEEWVAKLTDLALCKTGPPMDEMTRVMGSSGFMDPEYVRTGRLTEKTDVYAFGCVLLEVLCARPILDHKLPEEQVVLVDWALQCKEDGKLNQIVDPHLKGSINHRSLEMFVGIAEKCLASEGIHRPSMGDVLLDLELALRVRTYVPS</sequence>
<dbReference type="AlphaFoldDB" id="A0ABC8WUS2"/>
<dbReference type="EMBL" id="OZ075123">
    <property type="protein sequence ID" value="CAL4914661.1"/>
    <property type="molecule type" value="Genomic_DNA"/>
</dbReference>
<dbReference type="PANTHER" id="PTHR47989:SF62">
    <property type="entry name" value="OS05G0423500 PROTEIN"/>
    <property type="match status" value="1"/>
</dbReference>
<dbReference type="InterPro" id="IPR017441">
    <property type="entry name" value="Protein_kinase_ATP_BS"/>
</dbReference>
<dbReference type="SMART" id="SM00220">
    <property type="entry name" value="S_TKc"/>
    <property type="match status" value="2"/>
</dbReference>
<evidence type="ECO:0000256" key="11">
    <source>
        <dbReference type="ARBA" id="ARBA00022840"/>
    </source>
</evidence>
<dbReference type="FunFam" id="3.30.200.20:FF:000039">
    <property type="entry name" value="receptor-like protein kinase FERONIA"/>
    <property type="match status" value="1"/>
</dbReference>
<keyword evidence="5" id="KW-0723">Serine/threonine-protein kinase</keyword>
<evidence type="ECO:0000256" key="4">
    <source>
        <dbReference type="ARBA" id="ARBA00022475"/>
    </source>
</evidence>
<keyword evidence="14" id="KW-0675">Receptor</keyword>
<dbReference type="InterPro" id="IPR001245">
    <property type="entry name" value="Ser-Thr/Tyr_kinase_cat_dom"/>
</dbReference>
<dbReference type="GO" id="GO:0002229">
    <property type="term" value="P:defense response to oomycetes"/>
    <property type="evidence" value="ECO:0007669"/>
    <property type="project" value="UniProtKB-ARBA"/>
</dbReference>
<proteinExistence type="inferred from homology"/>
<evidence type="ECO:0000256" key="6">
    <source>
        <dbReference type="ARBA" id="ARBA00022679"/>
    </source>
</evidence>
<dbReference type="GO" id="GO:0004674">
    <property type="term" value="F:protein serine/threonine kinase activity"/>
    <property type="evidence" value="ECO:0007669"/>
    <property type="project" value="UniProtKB-KW"/>
</dbReference>
<reference evidence="18" key="1">
    <citation type="submission" date="2024-10" db="EMBL/GenBank/DDBJ databases">
        <authorList>
            <person name="Ryan C."/>
        </authorList>
    </citation>
    <scope>NUCLEOTIDE SEQUENCE [LARGE SCALE GENOMIC DNA]</scope>
</reference>
<evidence type="ECO:0000256" key="13">
    <source>
        <dbReference type="ARBA" id="ARBA00023136"/>
    </source>
</evidence>
<accession>A0ABC8WUS2</accession>
<keyword evidence="8" id="KW-0732">Signal</keyword>
<evidence type="ECO:0000256" key="2">
    <source>
        <dbReference type="ARBA" id="ARBA00008536"/>
    </source>
</evidence>
<keyword evidence="9 16" id="KW-0547">Nucleotide-binding</keyword>
<evidence type="ECO:0000256" key="10">
    <source>
        <dbReference type="ARBA" id="ARBA00022777"/>
    </source>
</evidence>
<organism evidence="18 19">
    <name type="scientific">Urochloa decumbens</name>
    <dbReference type="NCBI Taxonomy" id="240449"/>
    <lineage>
        <taxon>Eukaryota</taxon>
        <taxon>Viridiplantae</taxon>
        <taxon>Streptophyta</taxon>
        <taxon>Embryophyta</taxon>
        <taxon>Tracheophyta</taxon>
        <taxon>Spermatophyta</taxon>
        <taxon>Magnoliopsida</taxon>
        <taxon>Liliopsida</taxon>
        <taxon>Poales</taxon>
        <taxon>Poaceae</taxon>
        <taxon>PACMAD clade</taxon>
        <taxon>Panicoideae</taxon>
        <taxon>Panicodae</taxon>
        <taxon>Paniceae</taxon>
        <taxon>Melinidinae</taxon>
        <taxon>Urochloa</taxon>
    </lineage>
</organism>
<evidence type="ECO:0000313" key="18">
    <source>
        <dbReference type="EMBL" id="CAL4914661.1"/>
    </source>
</evidence>
<keyword evidence="4" id="KW-1003">Cell membrane</keyword>
<keyword evidence="19" id="KW-1185">Reference proteome</keyword>
<keyword evidence="13" id="KW-0472">Membrane</keyword>
<protein>
    <recommendedName>
        <fullName evidence="17">Protein kinase domain-containing protein</fullName>
    </recommendedName>
</protein>
<dbReference type="Pfam" id="PF07714">
    <property type="entry name" value="PK_Tyr_Ser-Thr"/>
    <property type="match status" value="2"/>
</dbReference>
<dbReference type="GO" id="GO:0005524">
    <property type="term" value="F:ATP binding"/>
    <property type="evidence" value="ECO:0007669"/>
    <property type="project" value="UniProtKB-UniRule"/>
</dbReference>
<dbReference type="GO" id="GO:0005886">
    <property type="term" value="C:plasma membrane"/>
    <property type="evidence" value="ECO:0007669"/>
    <property type="project" value="UniProtKB-SubCell"/>
</dbReference>
<feature type="domain" description="Protein kinase" evidence="17">
    <location>
        <begin position="33"/>
        <end position="300"/>
    </location>
</feature>
<dbReference type="InterPro" id="IPR011009">
    <property type="entry name" value="Kinase-like_dom_sf"/>
</dbReference>
<dbReference type="FunFam" id="3.30.200.20:FF:000337">
    <property type="entry name" value="Wall-associated receptor kinase 3"/>
    <property type="match status" value="1"/>
</dbReference>